<organism evidence="2">
    <name type="scientific">Amblyomma triste</name>
    <name type="common">Neotropical tick</name>
    <dbReference type="NCBI Taxonomy" id="251400"/>
    <lineage>
        <taxon>Eukaryota</taxon>
        <taxon>Metazoa</taxon>
        <taxon>Ecdysozoa</taxon>
        <taxon>Arthropoda</taxon>
        <taxon>Chelicerata</taxon>
        <taxon>Arachnida</taxon>
        <taxon>Acari</taxon>
        <taxon>Parasitiformes</taxon>
        <taxon>Ixodida</taxon>
        <taxon>Ixodoidea</taxon>
        <taxon>Ixodidae</taxon>
        <taxon>Amblyomminae</taxon>
        <taxon>Amblyomma</taxon>
    </lineage>
</organism>
<dbReference type="AlphaFoldDB" id="A0A023GA65"/>
<accession>A0A023GA65</accession>
<evidence type="ECO:0000256" key="1">
    <source>
        <dbReference type="SAM" id="SignalP"/>
    </source>
</evidence>
<feature type="chain" id="PRO_5012859120" description="Lipocalin-2 1" evidence="1">
    <location>
        <begin position="16"/>
        <end position="179"/>
    </location>
</feature>
<reference evidence="2" key="1">
    <citation type="submission" date="2014-03" db="EMBL/GenBank/DDBJ databases">
        <title>The sialotranscriptome of Amblyomma triste, Amblyomma parvum and Amblyomma cajennense ticks, uncovered by 454-based RNA-seq.</title>
        <authorList>
            <person name="Garcia G.R."/>
            <person name="Gardinassi L.G."/>
            <person name="Ribeiro J.M."/>
            <person name="Anatriello E."/>
            <person name="Ferreira B.R."/>
            <person name="Moreira H.N."/>
            <person name="Mafra C."/>
            <person name="Olegario M.M."/>
            <person name="Szabo P.J."/>
            <person name="Miranda-Santos I.K."/>
            <person name="Maruyama S.R."/>
        </authorList>
    </citation>
    <scope>NUCLEOTIDE SEQUENCE</scope>
    <source>
        <strain evidence="2">Mato Grasso do Sul</strain>
        <tissue evidence="2">Salivary glands</tissue>
    </source>
</reference>
<name>A0A023GA65_AMBTT</name>
<sequence length="179" mass="20629">MFCLLLFSLFGPTNGSFDYSGRATLDDLYSFFVSTGKIYLYKRSYSRLIRGSEPQCIVNERAFLNSTNLSLAQRYSYAGRSVYYFVSATLSAAELPDHAPIIEATGPRGKRRNYFFQYYDAEGRCAVITFSDNTCSIKCELHIWEEKVKDGPSETCEREYKFLCPKQKAYRVFNDKECI</sequence>
<keyword evidence="1" id="KW-0732">Signal</keyword>
<protein>
    <recommendedName>
        <fullName evidence="3">Lipocalin-2 1</fullName>
    </recommendedName>
</protein>
<dbReference type="GO" id="GO:0030682">
    <property type="term" value="P:symbiont-mediated perturbation of host defenses"/>
    <property type="evidence" value="ECO:0007669"/>
    <property type="project" value="InterPro"/>
</dbReference>
<feature type="non-terminal residue" evidence="2">
    <location>
        <position position="179"/>
    </location>
</feature>
<dbReference type="SUPFAM" id="SSF50814">
    <property type="entry name" value="Lipocalins"/>
    <property type="match status" value="1"/>
</dbReference>
<dbReference type="Pfam" id="PF02098">
    <property type="entry name" value="His_binding"/>
    <property type="match status" value="1"/>
</dbReference>
<feature type="signal peptide" evidence="1">
    <location>
        <begin position="1"/>
        <end position="15"/>
    </location>
</feature>
<proteinExistence type="evidence at transcript level"/>
<dbReference type="GO" id="GO:0043176">
    <property type="term" value="F:amine binding"/>
    <property type="evidence" value="ECO:0007669"/>
    <property type="project" value="InterPro"/>
</dbReference>
<dbReference type="InterPro" id="IPR012674">
    <property type="entry name" value="Calycin"/>
</dbReference>
<dbReference type="EMBL" id="GBBM01004679">
    <property type="protein sequence ID" value="JAC30739.1"/>
    <property type="molecule type" value="mRNA"/>
</dbReference>
<dbReference type="InterPro" id="IPR002970">
    <property type="entry name" value="Tick_his-bd"/>
</dbReference>
<evidence type="ECO:0000313" key="2">
    <source>
        <dbReference type="EMBL" id="JAC30739.1"/>
    </source>
</evidence>
<evidence type="ECO:0008006" key="3">
    <source>
        <dbReference type="Google" id="ProtNLM"/>
    </source>
</evidence>
<dbReference type="Gene3D" id="2.40.128.20">
    <property type="match status" value="1"/>
</dbReference>